<accession>A0AAD5C913</accession>
<name>A0AAD5C913_AMBAR</name>
<protein>
    <submittedName>
        <fullName evidence="2">Uncharacterized protein</fullName>
    </submittedName>
</protein>
<evidence type="ECO:0000256" key="1">
    <source>
        <dbReference type="SAM" id="MobiDB-lite"/>
    </source>
</evidence>
<dbReference type="EMBL" id="JAMZMK010009186">
    <property type="protein sequence ID" value="KAI7736823.1"/>
    <property type="molecule type" value="Genomic_DNA"/>
</dbReference>
<feature type="region of interest" description="Disordered" evidence="1">
    <location>
        <begin position="1"/>
        <end position="32"/>
    </location>
</feature>
<feature type="compositionally biased region" description="Acidic residues" evidence="1">
    <location>
        <begin position="1"/>
        <end position="13"/>
    </location>
</feature>
<gene>
    <name evidence="2" type="ORF">M8C21_032927</name>
</gene>
<organism evidence="2 3">
    <name type="scientific">Ambrosia artemisiifolia</name>
    <name type="common">Common ragweed</name>
    <dbReference type="NCBI Taxonomy" id="4212"/>
    <lineage>
        <taxon>Eukaryota</taxon>
        <taxon>Viridiplantae</taxon>
        <taxon>Streptophyta</taxon>
        <taxon>Embryophyta</taxon>
        <taxon>Tracheophyta</taxon>
        <taxon>Spermatophyta</taxon>
        <taxon>Magnoliopsida</taxon>
        <taxon>eudicotyledons</taxon>
        <taxon>Gunneridae</taxon>
        <taxon>Pentapetalae</taxon>
        <taxon>asterids</taxon>
        <taxon>campanulids</taxon>
        <taxon>Asterales</taxon>
        <taxon>Asteraceae</taxon>
        <taxon>Asteroideae</taxon>
        <taxon>Heliantheae alliance</taxon>
        <taxon>Heliantheae</taxon>
        <taxon>Ambrosia</taxon>
    </lineage>
</organism>
<dbReference type="Proteomes" id="UP001206925">
    <property type="component" value="Unassembled WGS sequence"/>
</dbReference>
<reference evidence="2" key="1">
    <citation type="submission" date="2022-06" db="EMBL/GenBank/DDBJ databases">
        <title>Uncovering the hologenomic basis of an extraordinary plant invasion.</title>
        <authorList>
            <person name="Bieker V.C."/>
            <person name="Martin M.D."/>
            <person name="Gilbert T."/>
            <person name="Hodgins K."/>
            <person name="Battlay P."/>
            <person name="Petersen B."/>
            <person name="Wilson J."/>
        </authorList>
    </citation>
    <scope>NUCLEOTIDE SEQUENCE</scope>
    <source>
        <strain evidence="2">AA19_3_7</strain>
        <tissue evidence="2">Leaf</tissue>
    </source>
</reference>
<comment type="caution">
    <text evidence="2">The sequence shown here is derived from an EMBL/GenBank/DDBJ whole genome shotgun (WGS) entry which is preliminary data.</text>
</comment>
<dbReference type="AlphaFoldDB" id="A0AAD5C913"/>
<evidence type="ECO:0000313" key="3">
    <source>
        <dbReference type="Proteomes" id="UP001206925"/>
    </source>
</evidence>
<feature type="non-terminal residue" evidence="2">
    <location>
        <position position="1"/>
    </location>
</feature>
<sequence>VDESALSLEEEEEHQSVKKQNNTGIDTHLGKSSCYTRKSGGEDADLEFPPISLLQIWWKMQI</sequence>
<proteinExistence type="predicted"/>
<evidence type="ECO:0000313" key="2">
    <source>
        <dbReference type="EMBL" id="KAI7736823.1"/>
    </source>
</evidence>
<keyword evidence="3" id="KW-1185">Reference proteome</keyword>